<feature type="region of interest" description="Disordered" evidence="1">
    <location>
        <begin position="1"/>
        <end position="139"/>
    </location>
</feature>
<dbReference type="EMBL" id="CP146203">
    <property type="protein sequence ID" value="XBH20480.1"/>
    <property type="molecule type" value="Genomic_DNA"/>
</dbReference>
<feature type="transmembrane region" description="Helical" evidence="2">
    <location>
        <begin position="413"/>
        <end position="431"/>
    </location>
</feature>
<proteinExistence type="predicted"/>
<evidence type="ECO:0000313" key="3">
    <source>
        <dbReference type="EMBL" id="XBH20480.1"/>
    </source>
</evidence>
<name>A0AAU7DTS0_9MICO</name>
<feature type="compositionally biased region" description="Pro residues" evidence="1">
    <location>
        <begin position="42"/>
        <end position="58"/>
    </location>
</feature>
<evidence type="ECO:0000256" key="1">
    <source>
        <dbReference type="SAM" id="MobiDB-lite"/>
    </source>
</evidence>
<feature type="compositionally biased region" description="Low complexity" evidence="1">
    <location>
        <begin position="73"/>
        <end position="97"/>
    </location>
</feature>
<protein>
    <submittedName>
        <fullName evidence="3">Uncharacterized protein</fullName>
    </submittedName>
</protein>
<sequence>MSTTSNGGSEQPLTRKQMRELAAAQASQQDTPPPTVATAPSLPVPTPPAPAAQPPFAPPVRSTQPRATGPHTPSVTSQPQAAAPQPRAVAPQSRPAVSQAPAQQNPAPTRSAGPPRVSAATRIANGAGPTSEQARRAPASAVVPANLQFAPDVFSAQSGATQADASVTRRSIHQTPAAPLRTRQGSQPFAPGAQGAPSGQTANVPDVVPPSQTSAIRRIDETGEMSTITATGMAVPEAEVAATVTRKSIWVQRSKEKAQDGATGTDSVAIPVLPALEVEPPAIVDLSVAERAEVAEQDTAMMMAIAAEIPPKDDDLAPVADSSEAETTVLSPVAGPVWAAQPAVTPAEDLPDWSDITSLDSELPTDSLPAGAPVVLDPALVPVAGEMTGEFAPVDAITDDAEPIVELDHSYTWLHYLILIAIAVVLGMVVWKVGLDPKNEKPQEPEPQSLQYSVSQTML</sequence>
<feature type="compositionally biased region" description="Polar residues" evidence="1">
    <location>
        <begin position="160"/>
        <end position="169"/>
    </location>
</feature>
<feature type="region of interest" description="Disordered" evidence="1">
    <location>
        <begin position="437"/>
        <end position="459"/>
    </location>
</feature>
<evidence type="ECO:0000256" key="2">
    <source>
        <dbReference type="SAM" id="Phobius"/>
    </source>
</evidence>
<gene>
    <name evidence="3" type="ORF">V5R04_09500</name>
</gene>
<organism evidence="3">
    <name type="scientific">Jonesiaceae bacterium BS-20</name>
    <dbReference type="NCBI Taxonomy" id="3120821"/>
    <lineage>
        <taxon>Bacteria</taxon>
        <taxon>Bacillati</taxon>
        <taxon>Actinomycetota</taxon>
        <taxon>Actinomycetes</taxon>
        <taxon>Micrococcales</taxon>
        <taxon>Jonesiaceae</taxon>
    </lineage>
</organism>
<feature type="region of interest" description="Disordered" evidence="1">
    <location>
        <begin position="160"/>
        <end position="210"/>
    </location>
</feature>
<feature type="compositionally biased region" description="Polar residues" evidence="1">
    <location>
        <begin position="1"/>
        <end position="14"/>
    </location>
</feature>
<feature type="compositionally biased region" description="Polar residues" evidence="1">
    <location>
        <begin position="449"/>
        <end position="459"/>
    </location>
</feature>
<keyword evidence="2" id="KW-0472">Membrane</keyword>
<dbReference type="AlphaFoldDB" id="A0AAU7DTS0"/>
<keyword evidence="2" id="KW-1133">Transmembrane helix</keyword>
<reference evidence="3" key="1">
    <citation type="submission" date="2024-02" db="EMBL/GenBank/DDBJ databases">
        <title>Tomenella chthoni gen. nov. sp. nov., a member of the family Jonesiaceae isolated from bat guano.</title>
        <authorList>
            <person name="Miller S.L."/>
            <person name="King J."/>
            <person name="Sankaranarayanan K."/>
            <person name="Lawson P.A."/>
        </authorList>
    </citation>
    <scope>NUCLEOTIDE SEQUENCE</scope>
    <source>
        <strain evidence="3">BS-20</strain>
    </source>
</reference>
<keyword evidence="2" id="KW-0812">Transmembrane</keyword>
<accession>A0AAU7DTS0</accession>